<proteinExistence type="predicted"/>
<comment type="caution">
    <text evidence="2">The sequence shown here is derived from an EMBL/GenBank/DDBJ whole genome shotgun (WGS) entry which is preliminary data.</text>
</comment>
<dbReference type="EMBL" id="JAXIVS010000001">
    <property type="protein sequence ID" value="MDY7225305.1"/>
    <property type="molecule type" value="Genomic_DNA"/>
</dbReference>
<evidence type="ECO:0000313" key="3">
    <source>
        <dbReference type="Proteomes" id="UP001291309"/>
    </source>
</evidence>
<sequence length="256" mass="27987">MKRAVVAALAAGAWLVGCGGGGSLPPGEQPVNPGGPVALPGTPETPGEENKPTVTQSLWPLTTGSTWTYLITDPNQGTFHKTVEVKGPSEVPNITPKMTGVLVHSRQARATETYEEQSWQLELTNGLVVRLREEDIQDGIPIRATTWTTASGTAATVKSISREQAMTWKHADTITEWTRMGDGSQDSKERTYEWTVLAVNDTVSTPAGTFTNAIKLQRRRLDKQSKDRTYWLVPGIGKVKETGERDEELVSFDIKK</sequence>
<reference evidence="2 3" key="1">
    <citation type="submission" date="2023-12" db="EMBL/GenBank/DDBJ databases">
        <title>the genome sequence of Hyalangium sp. s54d21.</title>
        <authorList>
            <person name="Zhang X."/>
        </authorList>
    </citation>
    <scope>NUCLEOTIDE SEQUENCE [LARGE SCALE GENOMIC DNA]</scope>
    <source>
        <strain evidence="3">s54d21</strain>
    </source>
</reference>
<feature type="region of interest" description="Disordered" evidence="1">
    <location>
        <begin position="25"/>
        <end position="55"/>
    </location>
</feature>
<dbReference type="PROSITE" id="PS51257">
    <property type="entry name" value="PROKAR_LIPOPROTEIN"/>
    <property type="match status" value="1"/>
</dbReference>
<organism evidence="2 3">
    <name type="scientific">Hyalangium rubrum</name>
    <dbReference type="NCBI Taxonomy" id="3103134"/>
    <lineage>
        <taxon>Bacteria</taxon>
        <taxon>Pseudomonadati</taxon>
        <taxon>Myxococcota</taxon>
        <taxon>Myxococcia</taxon>
        <taxon>Myxococcales</taxon>
        <taxon>Cystobacterineae</taxon>
        <taxon>Archangiaceae</taxon>
        <taxon>Hyalangium</taxon>
    </lineage>
</organism>
<keyword evidence="3" id="KW-1185">Reference proteome</keyword>
<evidence type="ECO:0008006" key="4">
    <source>
        <dbReference type="Google" id="ProtNLM"/>
    </source>
</evidence>
<name>A0ABU5GVV5_9BACT</name>
<gene>
    <name evidence="2" type="ORF">SYV04_02885</name>
</gene>
<dbReference type="RefSeq" id="WP_321544017.1">
    <property type="nucleotide sequence ID" value="NZ_JAXIVS010000001.1"/>
</dbReference>
<evidence type="ECO:0000313" key="2">
    <source>
        <dbReference type="EMBL" id="MDY7225305.1"/>
    </source>
</evidence>
<dbReference type="Proteomes" id="UP001291309">
    <property type="component" value="Unassembled WGS sequence"/>
</dbReference>
<evidence type="ECO:0000256" key="1">
    <source>
        <dbReference type="SAM" id="MobiDB-lite"/>
    </source>
</evidence>
<protein>
    <recommendedName>
        <fullName evidence="4">Lipoprotein</fullName>
    </recommendedName>
</protein>
<dbReference type="Gene3D" id="2.40.360.20">
    <property type="match status" value="1"/>
</dbReference>
<accession>A0ABU5GVV5</accession>